<keyword evidence="2" id="KW-0663">Pyridoxal phosphate</keyword>
<reference evidence="9" key="1">
    <citation type="journal article" date="2019" name="Int. J. Syst. Evol. Microbiol.">
        <title>The Global Catalogue of Microorganisms (GCM) 10K type strain sequencing project: providing services to taxonomists for standard genome sequencing and annotation.</title>
        <authorList>
            <consortium name="The Broad Institute Genomics Platform"/>
            <consortium name="The Broad Institute Genome Sequencing Center for Infectious Disease"/>
            <person name="Wu L."/>
            <person name="Ma J."/>
        </authorList>
    </citation>
    <scope>NUCLEOTIDE SEQUENCE [LARGE SCALE GENOMIC DNA]</scope>
    <source>
        <strain evidence="9">CGMCC 1.12192</strain>
    </source>
</reference>
<dbReference type="GO" id="GO:0008483">
    <property type="term" value="F:transaminase activity"/>
    <property type="evidence" value="ECO:0007669"/>
    <property type="project" value="UniProtKB-KW"/>
</dbReference>
<evidence type="ECO:0000256" key="5">
    <source>
        <dbReference type="ARBA" id="ARBA00023163"/>
    </source>
</evidence>
<keyword evidence="5" id="KW-0804">Transcription</keyword>
<dbReference type="InterPro" id="IPR004839">
    <property type="entry name" value="Aminotransferase_I/II_large"/>
</dbReference>
<evidence type="ECO:0000256" key="3">
    <source>
        <dbReference type="ARBA" id="ARBA00023015"/>
    </source>
</evidence>
<feature type="compositionally biased region" description="Basic and acidic residues" evidence="6">
    <location>
        <begin position="117"/>
        <end position="136"/>
    </location>
</feature>
<dbReference type="PROSITE" id="PS50949">
    <property type="entry name" value="HTH_GNTR"/>
    <property type="match status" value="1"/>
</dbReference>
<dbReference type="CDD" id="cd07377">
    <property type="entry name" value="WHTH_GntR"/>
    <property type="match status" value="1"/>
</dbReference>
<feature type="region of interest" description="Disordered" evidence="6">
    <location>
        <begin position="95"/>
        <end position="149"/>
    </location>
</feature>
<comment type="similarity">
    <text evidence="1">In the C-terminal section; belongs to the class-I pyridoxal-phosphate-dependent aminotransferase family.</text>
</comment>
<evidence type="ECO:0000256" key="1">
    <source>
        <dbReference type="ARBA" id="ARBA00005384"/>
    </source>
</evidence>
<evidence type="ECO:0000256" key="2">
    <source>
        <dbReference type="ARBA" id="ARBA00022898"/>
    </source>
</evidence>
<dbReference type="SUPFAM" id="SSF46785">
    <property type="entry name" value="Winged helix' DNA-binding domain"/>
    <property type="match status" value="1"/>
</dbReference>
<organism evidence="8 9">
    <name type="scientific">Agromyces aurantiacus</name>
    <dbReference type="NCBI Taxonomy" id="165814"/>
    <lineage>
        <taxon>Bacteria</taxon>
        <taxon>Bacillati</taxon>
        <taxon>Actinomycetota</taxon>
        <taxon>Actinomycetes</taxon>
        <taxon>Micrococcales</taxon>
        <taxon>Microbacteriaceae</taxon>
        <taxon>Agromyces</taxon>
    </lineage>
</organism>
<dbReference type="Gene3D" id="3.40.640.10">
    <property type="entry name" value="Type I PLP-dependent aspartate aminotransferase-like (Major domain)"/>
    <property type="match status" value="1"/>
</dbReference>
<dbReference type="SUPFAM" id="SSF53383">
    <property type="entry name" value="PLP-dependent transferases"/>
    <property type="match status" value="1"/>
</dbReference>
<dbReference type="Proteomes" id="UP001595960">
    <property type="component" value="Unassembled WGS sequence"/>
</dbReference>
<dbReference type="PANTHER" id="PTHR46577">
    <property type="entry name" value="HTH-TYPE TRANSCRIPTIONAL REGULATORY PROTEIN GABR"/>
    <property type="match status" value="1"/>
</dbReference>
<dbReference type="InterPro" id="IPR000524">
    <property type="entry name" value="Tscrpt_reg_HTH_GntR"/>
</dbReference>
<dbReference type="InterPro" id="IPR036390">
    <property type="entry name" value="WH_DNA-bd_sf"/>
</dbReference>
<evidence type="ECO:0000313" key="8">
    <source>
        <dbReference type="EMBL" id="MFC4828334.1"/>
    </source>
</evidence>
<keyword evidence="8" id="KW-0032">Aminotransferase</keyword>
<dbReference type="PRINTS" id="PR00035">
    <property type="entry name" value="HTHGNTR"/>
</dbReference>
<protein>
    <submittedName>
        <fullName evidence="8">PLP-dependent aminotransferase family protein</fullName>
    </submittedName>
</protein>
<sequence>MSRPTREVDVDGPLLVIDRDGARPLGAQLVEGLRRGILDGRLRSGDPVPSTRALATELGVARSSVVAAYEQLAGEGYLDMRQGAPTRVAPLARVEERARSASPPGVEEPARPASPPRVEDPARPASRDRERRREPLDLQPGRPSTTRLDERAWRAAWRHAARLAVPGDTEPDFGAPRLRAEIADHLRHARGVACSPDDVVVTAGTSDAVALLASALRVLVDGTPRVAVEHPGYPSARRVLERRGALHAVPVPVDDDGFDLAALRGIRPAPHAVMVTPSHQYPLGGRLPVATRLALLDWAEAAGALVVEDDYDSEFRHVGAPLPALASLDRSGRAVLVGSFSKVLTPWLRLGYLVLPDNAGLRAAVAEVREDETCPVPGIAQEAAAELLATGAVRRHIAAARRDYAHRRRLVIDVLDGIDGAPLSGLDGGLHAVVGLPSHAAAARVVARLGDAGVLVSPLADYSVVPGEGPAGLVLGYASAPDARLADALARVRAAIEDELGSPA</sequence>
<evidence type="ECO:0000256" key="6">
    <source>
        <dbReference type="SAM" id="MobiDB-lite"/>
    </source>
</evidence>
<comment type="caution">
    <text evidence="8">The sequence shown here is derived from an EMBL/GenBank/DDBJ whole genome shotgun (WGS) entry which is preliminary data.</text>
</comment>
<dbReference type="InterPro" id="IPR036388">
    <property type="entry name" value="WH-like_DNA-bd_sf"/>
</dbReference>
<dbReference type="InterPro" id="IPR051446">
    <property type="entry name" value="HTH_trans_reg/aminotransferase"/>
</dbReference>
<evidence type="ECO:0000259" key="7">
    <source>
        <dbReference type="PROSITE" id="PS50949"/>
    </source>
</evidence>
<dbReference type="RefSeq" id="WP_204391378.1">
    <property type="nucleotide sequence ID" value="NZ_JAFBBW010000001.1"/>
</dbReference>
<dbReference type="Pfam" id="PF00155">
    <property type="entry name" value="Aminotran_1_2"/>
    <property type="match status" value="1"/>
</dbReference>
<dbReference type="SMART" id="SM00345">
    <property type="entry name" value="HTH_GNTR"/>
    <property type="match status" value="1"/>
</dbReference>
<feature type="domain" description="HTH gntR-type" evidence="7">
    <location>
        <begin position="23"/>
        <end position="91"/>
    </location>
</feature>
<keyword evidence="9" id="KW-1185">Reference proteome</keyword>
<dbReference type="CDD" id="cd00609">
    <property type="entry name" value="AAT_like"/>
    <property type="match status" value="1"/>
</dbReference>
<keyword evidence="4" id="KW-0238">DNA-binding</keyword>
<dbReference type="EMBL" id="JBHSJC010000001">
    <property type="protein sequence ID" value="MFC4828334.1"/>
    <property type="molecule type" value="Genomic_DNA"/>
</dbReference>
<evidence type="ECO:0000256" key="4">
    <source>
        <dbReference type="ARBA" id="ARBA00023125"/>
    </source>
</evidence>
<gene>
    <name evidence="8" type="ORF">ACFPER_06005</name>
</gene>
<dbReference type="Gene3D" id="1.10.10.10">
    <property type="entry name" value="Winged helix-like DNA-binding domain superfamily/Winged helix DNA-binding domain"/>
    <property type="match status" value="1"/>
</dbReference>
<proteinExistence type="inferred from homology"/>
<name>A0ABV9R2Y2_9MICO</name>
<keyword evidence="3" id="KW-0805">Transcription regulation</keyword>
<keyword evidence="8" id="KW-0808">Transferase</keyword>
<dbReference type="InterPro" id="IPR015424">
    <property type="entry name" value="PyrdxlP-dep_Trfase"/>
</dbReference>
<accession>A0ABV9R2Y2</accession>
<evidence type="ECO:0000313" key="9">
    <source>
        <dbReference type="Proteomes" id="UP001595960"/>
    </source>
</evidence>
<dbReference type="InterPro" id="IPR015421">
    <property type="entry name" value="PyrdxlP-dep_Trfase_major"/>
</dbReference>
<dbReference type="Pfam" id="PF00392">
    <property type="entry name" value="GntR"/>
    <property type="match status" value="1"/>
</dbReference>
<dbReference type="PANTHER" id="PTHR46577:SF1">
    <property type="entry name" value="HTH-TYPE TRANSCRIPTIONAL REGULATORY PROTEIN GABR"/>
    <property type="match status" value="1"/>
</dbReference>